<feature type="domain" description="DUF7869" evidence="1">
    <location>
        <begin position="140"/>
        <end position="252"/>
    </location>
</feature>
<sequence length="351" mass="40489">MDVYKFYLSKCEQETVGCVSRTTFSAMIVKKNISILPTKKDQCNTCASYRSGNIMENIWQDHINKKDTARAAKDKDKNEAAIGSQITLELDQAVKLAPFTQANAFYYKTKLCCHNITVYNVATKHATCYWFSEDQNNQLVSYTFTSCLIDYLTKYCLTDDRKPIIIYSDGCTAQNRNCVMSNALLNFSIMHNVQIIQKFLEVGHTQMEVDSVHACIERKLKNREIKLPSDYIGITREARKNPSPYEAINCKFSFFKNYTNPLRYSSIRPGRVAKDPVVMDIRVINYDPQGVIKVKLDHSSSEFTELPIRSKKYPPIENYPPLYTQRCKIPKSKWQHLQELKSVIPEDSHSF</sequence>
<gene>
    <name evidence="2" type="ORF">DIABBA_LOCUS3705</name>
</gene>
<organism evidence="2 3">
    <name type="scientific">Diabrotica balteata</name>
    <name type="common">Banded cucumber beetle</name>
    <dbReference type="NCBI Taxonomy" id="107213"/>
    <lineage>
        <taxon>Eukaryota</taxon>
        <taxon>Metazoa</taxon>
        <taxon>Ecdysozoa</taxon>
        <taxon>Arthropoda</taxon>
        <taxon>Hexapoda</taxon>
        <taxon>Insecta</taxon>
        <taxon>Pterygota</taxon>
        <taxon>Neoptera</taxon>
        <taxon>Endopterygota</taxon>
        <taxon>Coleoptera</taxon>
        <taxon>Polyphaga</taxon>
        <taxon>Cucujiformia</taxon>
        <taxon>Chrysomeloidea</taxon>
        <taxon>Chrysomelidae</taxon>
        <taxon>Galerucinae</taxon>
        <taxon>Diabroticina</taxon>
        <taxon>Diabroticites</taxon>
        <taxon>Diabrotica</taxon>
    </lineage>
</organism>
<dbReference type="OrthoDB" id="6774673at2759"/>
<dbReference type="InterPro" id="IPR057191">
    <property type="entry name" value="DUF7869"/>
</dbReference>
<protein>
    <recommendedName>
        <fullName evidence="1">DUF7869 domain-containing protein</fullName>
    </recommendedName>
</protein>
<dbReference type="PANTHER" id="PTHR10773:SF19">
    <property type="match status" value="1"/>
</dbReference>
<dbReference type="Proteomes" id="UP001153709">
    <property type="component" value="Chromosome 2"/>
</dbReference>
<reference evidence="2" key="1">
    <citation type="submission" date="2022-01" db="EMBL/GenBank/DDBJ databases">
        <authorList>
            <person name="King R."/>
        </authorList>
    </citation>
    <scope>NUCLEOTIDE SEQUENCE</scope>
</reference>
<keyword evidence="3" id="KW-1185">Reference proteome</keyword>
<evidence type="ECO:0000313" key="2">
    <source>
        <dbReference type="EMBL" id="CAG9829956.1"/>
    </source>
</evidence>
<proteinExistence type="predicted"/>
<accession>A0A9N9X730</accession>
<dbReference type="EMBL" id="OU898277">
    <property type="protein sequence ID" value="CAG9829956.1"/>
    <property type="molecule type" value="Genomic_DNA"/>
</dbReference>
<dbReference type="AlphaFoldDB" id="A0A9N9X730"/>
<dbReference type="PANTHER" id="PTHR10773">
    <property type="entry name" value="DNA-DIRECTED RNA POLYMERASES I, II, AND III SUBUNIT RPABC2"/>
    <property type="match status" value="1"/>
</dbReference>
<evidence type="ECO:0000313" key="3">
    <source>
        <dbReference type="Proteomes" id="UP001153709"/>
    </source>
</evidence>
<dbReference type="Pfam" id="PF25273">
    <property type="entry name" value="DUF7869"/>
    <property type="match status" value="1"/>
</dbReference>
<evidence type="ECO:0000259" key="1">
    <source>
        <dbReference type="Pfam" id="PF25273"/>
    </source>
</evidence>
<name>A0A9N9X730_DIABA</name>